<dbReference type="Proteomes" id="UP000034350">
    <property type="component" value="Unassembled WGS sequence"/>
</dbReference>
<keyword evidence="2" id="KW-1185">Reference proteome</keyword>
<protein>
    <recommendedName>
        <fullName evidence="3">ISXO2-like transposase domain-containing protein</fullName>
    </recommendedName>
</protein>
<dbReference type="OrthoDB" id="10052789at2759"/>
<accession>A0A0F9W7I6</accession>
<organism evidence="1 2">
    <name type="scientific">Vairimorpha ceranae</name>
    <dbReference type="NCBI Taxonomy" id="40302"/>
    <lineage>
        <taxon>Eukaryota</taxon>
        <taxon>Fungi</taxon>
        <taxon>Fungi incertae sedis</taxon>
        <taxon>Microsporidia</taxon>
        <taxon>Nosematidae</taxon>
        <taxon>Vairimorpha</taxon>
    </lineage>
</organism>
<dbReference type="VEuPathDB" id="MicrosporidiaDB:AAJ76_2460001635"/>
<evidence type="ECO:0000313" key="2">
    <source>
        <dbReference type="Proteomes" id="UP000034350"/>
    </source>
</evidence>
<dbReference type="EMBL" id="JPQZ01000246">
    <property type="protein sequence ID" value="KKO73761.1"/>
    <property type="molecule type" value="Genomic_DNA"/>
</dbReference>
<evidence type="ECO:0008006" key="3">
    <source>
        <dbReference type="Google" id="ProtNLM"/>
    </source>
</evidence>
<sequence length="274" mass="31855">MLTFYEKNFEIFFVEKEAIRFVENIRRLMDIKCLNVTCMSDDYLTLYKDGEYLGGNRYTYNSCKTNIAPIKYMGDDLPKIKMSRLLHLTYLYLHKLINLQITFLISVTEPTYISLKSRIVKSLKRLVDTFKKLGEEGCSVQIDETVCCKRRLIYNPTSGETYSRDTKRVIGVNYETTRKVGLGVLPDRTIPTIGSFIKRTINLRTITKSDGYPSYPVSVVANSCHHIREKHSQGFVDDYGNHTNSIESVWPGDNREIKCRSCIVFKFRRGCWRI</sequence>
<dbReference type="VEuPathDB" id="MicrosporidiaDB:NCER_102271"/>
<gene>
    <name evidence="1" type="ORF">AAJ76_2460001635</name>
</gene>
<proteinExistence type="predicted"/>
<dbReference type="RefSeq" id="XP_024329503.1">
    <property type="nucleotide sequence ID" value="XM_024474781.1"/>
</dbReference>
<name>A0A0F9W7I6_9MICR</name>
<dbReference type="AlphaFoldDB" id="A0A0F9W7I6"/>
<dbReference type="GeneID" id="36319709"/>
<reference evidence="1 2" key="1">
    <citation type="journal article" date="2015" name="Environ. Microbiol.">
        <title>Genome analyses suggest the presence of polyploidy and recent human-driven expansions in eight global populations of the honeybee pathogen Nosema ceranae.</title>
        <authorList>
            <person name="Pelin A."/>
            <person name="Selman M."/>
            <person name="Aris-Brosou S."/>
            <person name="Farinelli L."/>
            <person name="Corradi N."/>
        </authorList>
    </citation>
    <scope>NUCLEOTIDE SEQUENCE [LARGE SCALE GENOMIC DNA]</scope>
    <source>
        <strain evidence="1 2">PA08 1199</strain>
    </source>
</reference>
<evidence type="ECO:0000313" key="1">
    <source>
        <dbReference type="EMBL" id="KKO73761.1"/>
    </source>
</evidence>
<comment type="caution">
    <text evidence="1">The sequence shown here is derived from an EMBL/GenBank/DDBJ whole genome shotgun (WGS) entry which is preliminary data.</text>
</comment>